<evidence type="ECO:0000259" key="1">
    <source>
        <dbReference type="PROSITE" id="PS51186"/>
    </source>
</evidence>
<dbReference type="InterPro" id="IPR000182">
    <property type="entry name" value="GNAT_dom"/>
</dbReference>
<evidence type="ECO:0000313" key="2">
    <source>
        <dbReference type="EMBL" id="WDF04500.1"/>
    </source>
</evidence>
<proteinExistence type="predicted"/>
<organism evidence="2 3">
    <name type="scientific">Shouchella hunanensis</name>
    <dbReference type="NCBI Taxonomy" id="766894"/>
    <lineage>
        <taxon>Bacteria</taxon>
        <taxon>Bacillati</taxon>
        <taxon>Bacillota</taxon>
        <taxon>Bacilli</taxon>
        <taxon>Bacillales</taxon>
        <taxon>Bacillaceae</taxon>
        <taxon>Shouchella</taxon>
    </lineage>
</organism>
<dbReference type="SUPFAM" id="SSF55729">
    <property type="entry name" value="Acyl-CoA N-acyltransferases (Nat)"/>
    <property type="match status" value="1"/>
</dbReference>
<name>A0ABY7WCY2_9BACI</name>
<dbReference type="PROSITE" id="PS51186">
    <property type="entry name" value="GNAT"/>
    <property type="match status" value="1"/>
</dbReference>
<dbReference type="Gene3D" id="3.40.630.30">
    <property type="match status" value="1"/>
</dbReference>
<reference evidence="2 3" key="1">
    <citation type="submission" date="2023-02" db="EMBL/GenBank/DDBJ databases">
        <authorList>
            <person name="Liu G."/>
        </authorList>
    </citation>
    <scope>NUCLEOTIDE SEQUENCE [LARGE SCALE GENOMIC DNA]</scope>
    <source>
        <strain evidence="2 3">DSM 23008</strain>
    </source>
</reference>
<protein>
    <submittedName>
        <fullName evidence="2">GNAT family N-acetyltransferase</fullName>
    </submittedName>
</protein>
<dbReference type="EMBL" id="CP117834">
    <property type="protein sequence ID" value="WDF04500.1"/>
    <property type="molecule type" value="Genomic_DNA"/>
</dbReference>
<dbReference type="InterPro" id="IPR016181">
    <property type="entry name" value="Acyl_CoA_acyltransferase"/>
</dbReference>
<dbReference type="Pfam" id="PF13302">
    <property type="entry name" value="Acetyltransf_3"/>
    <property type="match status" value="1"/>
</dbReference>
<dbReference type="Proteomes" id="UP001215143">
    <property type="component" value="Chromosome"/>
</dbReference>
<dbReference type="PANTHER" id="PTHR43792">
    <property type="entry name" value="GNAT FAMILY, PUTATIVE (AFU_ORTHOLOGUE AFUA_3G00765)-RELATED-RELATED"/>
    <property type="match status" value="1"/>
</dbReference>
<feature type="domain" description="N-acetyltransferase" evidence="1">
    <location>
        <begin position="7"/>
        <end position="161"/>
    </location>
</feature>
<evidence type="ECO:0000313" key="3">
    <source>
        <dbReference type="Proteomes" id="UP001215143"/>
    </source>
</evidence>
<accession>A0ABY7WCY2</accession>
<gene>
    <name evidence="2" type="ORF">PQ477_03215</name>
</gene>
<sequence length="161" mass="18730">MIKTNRCLLSKLQEDDYEDVKLLYVDESVRKYLGGTLKEESIQVRFNEMNLSSKDSAYFVVRENDTNRFIGLISLDTHYDGVSTEVSYQLLPKWWGEGYATEIVKEFIYYAFHKLNLTEIVAETQLANKASCRLLEKLGMKLQETVLRFGEEQAIYCIKNS</sequence>
<dbReference type="InterPro" id="IPR051531">
    <property type="entry name" value="N-acetyltransferase"/>
</dbReference>
<dbReference type="PANTHER" id="PTHR43792:SF16">
    <property type="entry name" value="N-ACETYLTRANSFERASE DOMAIN-CONTAINING PROTEIN"/>
    <property type="match status" value="1"/>
</dbReference>
<keyword evidence="3" id="KW-1185">Reference proteome</keyword>
<dbReference type="RefSeq" id="WP_060705708.1">
    <property type="nucleotide sequence ID" value="NZ_CP117834.1"/>
</dbReference>